<dbReference type="RefSeq" id="WP_317641019.1">
    <property type="nucleotide sequence ID" value="NZ_JAPMIV010000032.1"/>
</dbReference>
<dbReference type="PANTHER" id="PTHR12526">
    <property type="entry name" value="GLYCOSYLTRANSFERASE"/>
    <property type="match status" value="1"/>
</dbReference>
<accession>A0ABU4DT96</accession>
<organism evidence="2 3">
    <name type="scientific">Deinococcus arenicola</name>
    <dbReference type="NCBI Taxonomy" id="2994950"/>
    <lineage>
        <taxon>Bacteria</taxon>
        <taxon>Thermotogati</taxon>
        <taxon>Deinococcota</taxon>
        <taxon>Deinococci</taxon>
        <taxon>Deinococcales</taxon>
        <taxon>Deinococcaceae</taxon>
        <taxon>Deinococcus</taxon>
    </lineage>
</organism>
<keyword evidence="3" id="KW-1185">Reference proteome</keyword>
<evidence type="ECO:0000259" key="1">
    <source>
        <dbReference type="Pfam" id="PF13439"/>
    </source>
</evidence>
<comment type="caution">
    <text evidence="2">The sequence shown here is derived from an EMBL/GenBank/DDBJ whole genome shotgun (WGS) entry which is preliminary data.</text>
</comment>
<proteinExistence type="predicted"/>
<dbReference type="Pfam" id="PF13692">
    <property type="entry name" value="Glyco_trans_1_4"/>
    <property type="match status" value="1"/>
</dbReference>
<dbReference type="Gene3D" id="3.40.50.2000">
    <property type="entry name" value="Glycogen Phosphorylase B"/>
    <property type="match status" value="2"/>
</dbReference>
<evidence type="ECO:0000313" key="2">
    <source>
        <dbReference type="EMBL" id="MDV6375676.1"/>
    </source>
</evidence>
<reference evidence="2 3" key="1">
    <citation type="submission" date="2022-11" db="EMBL/GenBank/DDBJ databases">
        <title>Deinococcus ZS9-10, Low Temperature and Draught-tolerating, UV-resistant Bacteria from Continental Antarctica.</title>
        <authorList>
            <person name="Cheng L."/>
        </authorList>
    </citation>
    <scope>NUCLEOTIDE SEQUENCE [LARGE SCALE GENOMIC DNA]</scope>
    <source>
        <strain evidence="2 3">ZS9-10</strain>
    </source>
</reference>
<name>A0ABU4DT96_9DEIO</name>
<gene>
    <name evidence="2" type="ORF">ORD21_13835</name>
</gene>
<feature type="domain" description="Glycosyltransferase subfamily 4-like N-terminal" evidence="1">
    <location>
        <begin position="18"/>
        <end position="189"/>
    </location>
</feature>
<sequence>MTHPAYPRILHVISHLDMGGAENVAISLAEVLHPEFNFSFFAVGGVADNPVGQEMAQRLDRLNIPYHSGTAVEFKRGGVAQASFRLNRLIWNTQPDLIHLHTEMPETTFVGAALLGLPSATKVIRTVHSSKIWPAWRRIGRLVEGRLGEADIVGVSAASVQGLRDFQADQLLPQTPPSRTRVIYNGVATTVPQIADACAQAQAAQRPVQVLYAGRLAQEKGVDLLPGILTAAARLTSRPAEVTLLGHGPLEENLRTWVGSQQLPWTVRLEPPVPNLARQLHRYDVLLLPSRFEGLCIMAIEALMAGLPVVATRVPGLAEVFPPGYPLLSESEDVAGLGACLAGAVERVEHYAEFVSAHRAHTVEHFGLHSMAANYSQYYRAELGRGSR</sequence>
<dbReference type="PANTHER" id="PTHR12526:SF630">
    <property type="entry name" value="GLYCOSYLTRANSFERASE"/>
    <property type="match status" value="1"/>
</dbReference>
<dbReference type="SUPFAM" id="SSF53756">
    <property type="entry name" value="UDP-Glycosyltransferase/glycogen phosphorylase"/>
    <property type="match status" value="1"/>
</dbReference>
<evidence type="ECO:0000313" key="3">
    <source>
        <dbReference type="Proteomes" id="UP001276150"/>
    </source>
</evidence>
<protein>
    <submittedName>
        <fullName evidence="2">Glycosyltransferase family 4 protein</fullName>
    </submittedName>
</protein>
<dbReference type="CDD" id="cd03801">
    <property type="entry name" value="GT4_PimA-like"/>
    <property type="match status" value="1"/>
</dbReference>
<dbReference type="EMBL" id="JAPMIV010000032">
    <property type="protein sequence ID" value="MDV6375676.1"/>
    <property type="molecule type" value="Genomic_DNA"/>
</dbReference>
<dbReference type="InterPro" id="IPR028098">
    <property type="entry name" value="Glyco_trans_4-like_N"/>
</dbReference>
<dbReference type="Proteomes" id="UP001276150">
    <property type="component" value="Unassembled WGS sequence"/>
</dbReference>
<dbReference type="Pfam" id="PF13439">
    <property type="entry name" value="Glyco_transf_4"/>
    <property type="match status" value="1"/>
</dbReference>